<keyword evidence="1" id="KW-1133">Transmembrane helix</keyword>
<name>A0A9W9Z3S0_9CNID</name>
<comment type="caution">
    <text evidence="2">The sequence shown here is derived from an EMBL/GenBank/DDBJ whole genome shotgun (WGS) entry which is preliminary data.</text>
</comment>
<feature type="transmembrane region" description="Helical" evidence="1">
    <location>
        <begin position="93"/>
        <end position="114"/>
    </location>
</feature>
<keyword evidence="1" id="KW-0812">Transmembrane</keyword>
<keyword evidence="1" id="KW-0472">Membrane</keyword>
<keyword evidence="3" id="KW-1185">Reference proteome</keyword>
<accession>A0A9W9Z3S0</accession>
<reference evidence="2" key="1">
    <citation type="submission" date="2023-01" db="EMBL/GenBank/DDBJ databases">
        <title>Genome assembly of the deep-sea coral Lophelia pertusa.</title>
        <authorList>
            <person name="Herrera S."/>
            <person name="Cordes E."/>
        </authorList>
    </citation>
    <scope>NUCLEOTIDE SEQUENCE</scope>
    <source>
        <strain evidence="2">USNM1676648</strain>
        <tissue evidence="2">Polyp</tissue>
    </source>
</reference>
<dbReference type="Proteomes" id="UP001163046">
    <property type="component" value="Unassembled WGS sequence"/>
</dbReference>
<evidence type="ECO:0000313" key="3">
    <source>
        <dbReference type="Proteomes" id="UP001163046"/>
    </source>
</evidence>
<sequence length="135" mass="14604">MDDLFYPNNHKREVRMNQLANDIQNLVYELAKDADNIKSLFEEVDKTIKKMYSDIESLLGDCKDVLPPGSLWKVALGEAALGELIEGLGMLDIVVGVGAIVIVVGVELGIDAIAGAKKDRSCDMLSTAPLNLASN</sequence>
<gene>
    <name evidence="2" type="ORF">OS493_014311</name>
</gene>
<proteinExistence type="predicted"/>
<dbReference type="EMBL" id="MU826832">
    <property type="protein sequence ID" value="KAJ7373163.1"/>
    <property type="molecule type" value="Genomic_DNA"/>
</dbReference>
<evidence type="ECO:0000313" key="2">
    <source>
        <dbReference type="EMBL" id="KAJ7373163.1"/>
    </source>
</evidence>
<organism evidence="2 3">
    <name type="scientific">Desmophyllum pertusum</name>
    <dbReference type="NCBI Taxonomy" id="174260"/>
    <lineage>
        <taxon>Eukaryota</taxon>
        <taxon>Metazoa</taxon>
        <taxon>Cnidaria</taxon>
        <taxon>Anthozoa</taxon>
        <taxon>Hexacorallia</taxon>
        <taxon>Scleractinia</taxon>
        <taxon>Caryophylliina</taxon>
        <taxon>Caryophylliidae</taxon>
        <taxon>Desmophyllum</taxon>
    </lineage>
</organism>
<evidence type="ECO:0000256" key="1">
    <source>
        <dbReference type="SAM" id="Phobius"/>
    </source>
</evidence>
<protein>
    <submittedName>
        <fullName evidence="2">Uncharacterized protein</fullName>
    </submittedName>
</protein>
<dbReference type="AlphaFoldDB" id="A0A9W9Z3S0"/>